<keyword evidence="1" id="KW-0812">Transmembrane</keyword>
<dbReference type="Pfam" id="PF13163">
    <property type="entry name" value="DUF3999"/>
    <property type="match status" value="1"/>
</dbReference>
<keyword evidence="3" id="KW-1185">Reference proteome</keyword>
<name>A0ABW0QHN6_9GAMM</name>
<dbReference type="EMBL" id="JBHSNF010000001">
    <property type="protein sequence ID" value="MFC5524401.1"/>
    <property type="molecule type" value="Genomic_DNA"/>
</dbReference>
<evidence type="ECO:0000256" key="1">
    <source>
        <dbReference type="SAM" id="Phobius"/>
    </source>
</evidence>
<feature type="transmembrane region" description="Helical" evidence="1">
    <location>
        <begin position="433"/>
        <end position="453"/>
    </location>
</feature>
<comment type="caution">
    <text evidence="2">The sequence shown here is derived from an EMBL/GenBank/DDBJ whole genome shotgun (WGS) entry which is preliminary data.</text>
</comment>
<organism evidence="2 3">
    <name type="scientific">Rhodanobacter ginsengisoli</name>
    <dbReference type="NCBI Taxonomy" id="418646"/>
    <lineage>
        <taxon>Bacteria</taxon>
        <taxon>Pseudomonadati</taxon>
        <taxon>Pseudomonadota</taxon>
        <taxon>Gammaproteobacteria</taxon>
        <taxon>Lysobacterales</taxon>
        <taxon>Rhodanobacteraceae</taxon>
        <taxon>Rhodanobacter</taxon>
    </lineage>
</organism>
<evidence type="ECO:0000313" key="3">
    <source>
        <dbReference type="Proteomes" id="UP001596114"/>
    </source>
</evidence>
<protein>
    <submittedName>
        <fullName evidence="2">DUF3999 family protein</fullName>
    </submittedName>
</protein>
<reference evidence="3" key="1">
    <citation type="journal article" date="2019" name="Int. J. Syst. Evol. Microbiol.">
        <title>The Global Catalogue of Microorganisms (GCM) 10K type strain sequencing project: providing services to taxonomists for standard genome sequencing and annotation.</title>
        <authorList>
            <consortium name="The Broad Institute Genomics Platform"/>
            <consortium name="The Broad Institute Genome Sequencing Center for Infectious Disease"/>
            <person name="Wu L."/>
            <person name="Ma J."/>
        </authorList>
    </citation>
    <scope>NUCLEOTIDE SEQUENCE [LARGE SCALE GENOMIC DNA]</scope>
    <source>
        <strain evidence="3">CGMCC 1.16619</strain>
    </source>
</reference>
<dbReference type="RefSeq" id="WP_377316564.1">
    <property type="nucleotide sequence ID" value="NZ_JBHSNF010000001.1"/>
</dbReference>
<accession>A0ABW0QHN6</accession>
<evidence type="ECO:0000313" key="2">
    <source>
        <dbReference type="EMBL" id="MFC5524401.1"/>
    </source>
</evidence>
<keyword evidence="1" id="KW-1133">Transmembrane helix</keyword>
<gene>
    <name evidence="2" type="ORF">ACFPPA_01465</name>
</gene>
<dbReference type="InterPro" id="IPR025060">
    <property type="entry name" value="DUF3999"/>
</dbReference>
<sequence length="463" mass="49846">MRPDPRPPTWRAWPLLCLLLPFAAGAVTPADYAYRYALATPGRSAAWRVELTPAVYAASRPDAHLRDLVVVNAQGQEVPFAPLSEAPPRPQSFRLQATLLPLPASSASNGTGVRVQRNSNGDIVIEQPSTPAASGRPSQWLLDAHRRVELDRIEIDPLALPADSRFHLSAQSSDDLQSWVERGQGADIVSVRRGVEAVEQHTITLSGGAPARYYRLSLRADDVAPWDSAQTPRVELRGSYTDPLAGRIAARHWLTLTATPASTASGGGVNYDYALPAALPVEAARIDLAGDNTVARFSLLDRDGGSERQLAMITAVRLGANEGEDPSTAVATVRVQHLRLHTDTPLSQPPSLRVAWRPDVFVFLAEGDGPYSLLAGSYAARRGDYPVDAALERLRPAGADWQPPLATLGAVSDAAGASALMAPKTPYDWTRSLLWLVLIGGALMVAGMAWSLLRQARRGDDQR</sequence>
<dbReference type="Proteomes" id="UP001596114">
    <property type="component" value="Unassembled WGS sequence"/>
</dbReference>
<keyword evidence="1" id="KW-0472">Membrane</keyword>
<proteinExistence type="predicted"/>